<feature type="region of interest" description="Disordered" evidence="1">
    <location>
        <begin position="26"/>
        <end position="45"/>
    </location>
</feature>
<accession>A0AAE0YIF8</accession>
<evidence type="ECO:0000313" key="2">
    <source>
        <dbReference type="EMBL" id="KAK3746590.1"/>
    </source>
</evidence>
<evidence type="ECO:0000256" key="1">
    <source>
        <dbReference type="SAM" id="MobiDB-lite"/>
    </source>
</evidence>
<keyword evidence="3" id="KW-1185">Reference proteome</keyword>
<reference evidence="2" key="1">
    <citation type="journal article" date="2023" name="G3 (Bethesda)">
        <title>A reference genome for the long-term kleptoplast-retaining sea slug Elysia crispata morphotype clarki.</title>
        <authorList>
            <person name="Eastman K.E."/>
            <person name="Pendleton A.L."/>
            <person name="Shaikh M.A."/>
            <person name="Suttiyut T."/>
            <person name="Ogas R."/>
            <person name="Tomko P."/>
            <person name="Gavelis G."/>
            <person name="Widhalm J.R."/>
            <person name="Wisecaver J.H."/>
        </authorList>
    </citation>
    <scope>NUCLEOTIDE SEQUENCE</scope>
    <source>
        <strain evidence="2">ECLA1</strain>
    </source>
</reference>
<organism evidence="2 3">
    <name type="scientific">Elysia crispata</name>
    <name type="common">lettuce slug</name>
    <dbReference type="NCBI Taxonomy" id="231223"/>
    <lineage>
        <taxon>Eukaryota</taxon>
        <taxon>Metazoa</taxon>
        <taxon>Spiralia</taxon>
        <taxon>Lophotrochozoa</taxon>
        <taxon>Mollusca</taxon>
        <taxon>Gastropoda</taxon>
        <taxon>Heterobranchia</taxon>
        <taxon>Euthyneura</taxon>
        <taxon>Panpulmonata</taxon>
        <taxon>Sacoglossa</taxon>
        <taxon>Placobranchoidea</taxon>
        <taxon>Plakobranchidae</taxon>
        <taxon>Elysia</taxon>
    </lineage>
</organism>
<protein>
    <submittedName>
        <fullName evidence="2">Uncharacterized protein</fullName>
    </submittedName>
</protein>
<dbReference type="AlphaFoldDB" id="A0AAE0YIF8"/>
<name>A0AAE0YIF8_9GAST</name>
<gene>
    <name evidence="2" type="ORF">RRG08_000390</name>
</gene>
<dbReference type="EMBL" id="JAWDGP010006130">
    <property type="protein sequence ID" value="KAK3746590.1"/>
    <property type="molecule type" value="Genomic_DNA"/>
</dbReference>
<feature type="non-terminal residue" evidence="2">
    <location>
        <position position="194"/>
    </location>
</feature>
<sequence length="194" mass="22698">FVCEDHQQVEGDEMYDKVPESEYVLHSRSVQKRKPETHYHASECEAKTQVPSERLKKEEMDYESTEIESAFSEVNEKEEMEFKDEGIGFVVWSMLEKRLVCDHPYLGRLGELKQMRIQQNVQDWVERNYSCQVFYADEIYTSCLDPCKAQRSDTSVPRKKSHLHFPAMCTGPFVYSGNTPEVVLFFLLMPLMSS</sequence>
<feature type="compositionally biased region" description="Basic and acidic residues" evidence="1">
    <location>
        <begin position="33"/>
        <end position="45"/>
    </location>
</feature>
<comment type="caution">
    <text evidence="2">The sequence shown here is derived from an EMBL/GenBank/DDBJ whole genome shotgun (WGS) entry which is preliminary data.</text>
</comment>
<proteinExistence type="predicted"/>
<dbReference type="Proteomes" id="UP001283361">
    <property type="component" value="Unassembled WGS sequence"/>
</dbReference>
<evidence type="ECO:0000313" key="3">
    <source>
        <dbReference type="Proteomes" id="UP001283361"/>
    </source>
</evidence>